<organism evidence="1 2">
    <name type="scientific">Hibiscus sabdariffa</name>
    <name type="common">roselle</name>
    <dbReference type="NCBI Taxonomy" id="183260"/>
    <lineage>
        <taxon>Eukaryota</taxon>
        <taxon>Viridiplantae</taxon>
        <taxon>Streptophyta</taxon>
        <taxon>Embryophyta</taxon>
        <taxon>Tracheophyta</taxon>
        <taxon>Spermatophyta</taxon>
        <taxon>Magnoliopsida</taxon>
        <taxon>eudicotyledons</taxon>
        <taxon>Gunneridae</taxon>
        <taxon>Pentapetalae</taxon>
        <taxon>rosids</taxon>
        <taxon>malvids</taxon>
        <taxon>Malvales</taxon>
        <taxon>Malvaceae</taxon>
        <taxon>Malvoideae</taxon>
        <taxon>Hibiscus</taxon>
    </lineage>
</organism>
<evidence type="ECO:0000313" key="1">
    <source>
        <dbReference type="EMBL" id="KAK8485433.1"/>
    </source>
</evidence>
<sequence>MDPIEAESRKEGEIKVQHIGHEHPLLFTQHQIVASEEEECFVCWKPVEGWSYGCNGYVNTMDLAIDATRKIAEQSTLTFNVCYYPTP</sequence>
<protein>
    <submittedName>
        <fullName evidence="1">Uncharacterized protein</fullName>
    </submittedName>
</protein>
<evidence type="ECO:0000313" key="2">
    <source>
        <dbReference type="Proteomes" id="UP001472677"/>
    </source>
</evidence>
<reference evidence="1 2" key="1">
    <citation type="journal article" date="2024" name="G3 (Bethesda)">
        <title>Genome assembly of Hibiscus sabdariffa L. provides insights into metabolisms of medicinal natural products.</title>
        <authorList>
            <person name="Kim T."/>
        </authorList>
    </citation>
    <scope>NUCLEOTIDE SEQUENCE [LARGE SCALE GENOMIC DNA]</scope>
    <source>
        <strain evidence="1">TK-2024</strain>
        <tissue evidence="1">Old leaves</tissue>
    </source>
</reference>
<dbReference type="Proteomes" id="UP001472677">
    <property type="component" value="Unassembled WGS sequence"/>
</dbReference>
<name>A0ABR1ZXY4_9ROSI</name>
<dbReference type="EMBL" id="JBBPBM010001284">
    <property type="protein sequence ID" value="KAK8485433.1"/>
    <property type="molecule type" value="Genomic_DNA"/>
</dbReference>
<gene>
    <name evidence="1" type="ORF">V6N12_010231</name>
</gene>
<accession>A0ABR1ZXY4</accession>
<keyword evidence="2" id="KW-1185">Reference proteome</keyword>
<proteinExistence type="predicted"/>
<comment type="caution">
    <text evidence="1">The sequence shown here is derived from an EMBL/GenBank/DDBJ whole genome shotgun (WGS) entry which is preliminary data.</text>
</comment>